<keyword evidence="1" id="KW-0175">Coiled coil</keyword>
<organism evidence="4 5">
    <name type="scientific">Lithospermum erythrorhizon</name>
    <name type="common">Purple gromwell</name>
    <name type="synonym">Lithospermum officinale var. erythrorhizon</name>
    <dbReference type="NCBI Taxonomy" id="34254"/>
    <lineage>
        <taxon>Eukaryota</taxon>
        <taxon>Viridiplantae</taxon>
        <taxon>Streptophyta</taxon>
        <taxon>Embryophyta</taxon>
        <taxon>Tracheophyta</taxon>
        <taxon>Spermatophyta</taxon>
        <taxon>Magnoliopsida</taxon>
        <taxon>eudicotyledons</taxon>
        <taxon>Gunneridae</taxon>
        <taxon>Pentapetalae</taxon>
        <taxon>asterids</taxon>
        <taxon>lamiids</taxon>
        <taxon>Boraginales</taxon>
        <taxon>Boraginaceae</taxon>
        <taxon>Boraginoideae</taxon>
        <taxon>Lithospermeae</taxon>
        <taxon>Lithospermum</taxon>
    </lineage>
</organism>
<dbReference type="EMBL" id="BAABME010000257">
    <property type="protein sequence ID" value="GAA0141206.1"/>
    <property type="molecule type" value="Genomic_DNA"/>
</dbReference>
<dbReference type="Pfam" id="PF04784">
    <property type="entry name" value="DUF547"/>
    <property type="match status" value="1"/>
</dbReference>
<keyword evidence="5" id="KW-1185">Reference proteome</keyword>
<dbReference type="Proteomes" id="UP001454036">
    <property type="component" value="Unassembled WGS sequence"/>
</dbReference>
<comment type="caution">
    <text evidence="4">The sequence shown here is derived from an EMBL/GenBank/DDBJ whole genome shotgun (WGS) entry which is preliminary data.</text>
</comment>
<evidence type="ECO:0008006" key="6">
    <source>
        <dbReference type="Google" id="ProtNLM"/>
    </source>
</evidence>
<dbReference type="Pfam" id="PF14389">
    <property type="entry name" value="Lzipper-MIP1"/>
    <property type="match status" value="1"/>
</dbReference>
<dbReference type="PANTHER" id="PTHR23054">
    <property type="entry name" value="TERNARY COMPLEX FACTOR MIP1, LEUCINE-ZIPPER-RELATED"/>
    <property type="match status" value="1"/>
</dbReference>
<proteinExistence type="predicted"/>
<dbReference type="InterPro" id="IPR006869">
    <property type="entry name" value="DUF547"/>
</dbReference>
<feature type="coiled-coil region" evidence="1">
    <location>
        <begin position="68"/>
        <end position="95"/>
    </location>
</feature>
<protein>
    <recommendedName>
        <fullName evidence="6">Electron transporter</fullName>
    </recommendedName>
</protein>
<evidence type="ECO:0000259" key="3">
    <source>
        <dbReference type="Pfam" id="PF14389"/>
    </source>
</evidence>
<name>A0AAV3NQV2_LITER</name>
<evidence type="ECO:0000313" key="5">
    <source>
        <dbReference type="Proteomes" id="UP001454036"/>
    </source>
</evidence>
<feature type="domain" description="DUF547" evidence="2">
    <location>
        <begin position="356"/>
        <end position="489"/>
    </location>
</feature>
<evidence type="ECO:0000256" key="1">
    <source>
        <dbReference type="SAM" id="Coils"/>
    </source>
</evidence>
<reference evidence="4 5" key="1">
    <citation type="submission" date="2024-01" db="EMBL/GenBank/DDBJ databases">
        <title>The complete chloroplast genome sequence of Lithospermum erythrorhizon: insights into the phylogenetic relationship among Boraginaceae species and the maternal lineages of purple gromwells.</title>
        <authorList>
            <person name="Okada T."/>
            <person name="Watanabe K."/>
        </authorList>
    </citation>
    <scope>NUCLEOTIDE SEQUENCE [LARGE SCALE GENOMIC DNA]</scope>
</reference>
<dbReference type="InterPro" id="IPR025757">
    <property type="entry name" value="MIP1_Leuzipper"/>
</dbReference>
<evidence type="ECO:0000313" key="4">
    <source>
        <dbReference type="EMBL" id="GAA0141206.1"/>
    </source>
</evidence>
<evidence type="ECO:0000259" key="2">
    <source>
        <dbReference type="Pfam" id="PF04784"/>
    </source>
</evidence>
<sequence>MKQMKSFERQKRELSSKYEAQCSLKEEILELQKQLEDQIMIRYALEKALSCKNMSNDIADERIISKPAKDLLKEIAVLELEVKNLENHLLTLYRKVYGKKLSSLSIDEEEQLKKLSPKGRVNSEFVKPDDINSRQMNSEIVHSLHLPFQDSLINEDDDNILGGDGLISSLVHRSQSSLSHRSVRAFKSSPGLRQLEEAINSYQSLPLAMLERAKETTSKLSLAEHLRNKVHHSFHESPNEISEAMIKCISAVFFHLADPPLQNHEFNLSPISISSSVSLSPQIDQHDTWGLQSGENPYSKSWFHNRDVHPQDESSFFTLAEVHGIRRDDQSLHNVQHMLQKFRLLVLRLKEVEIWNLKHGQKLAFWINVHNALVMHALLVYGIPQKNVKRVSVVLKAAYNIGGYAISVDMIQSSILQCRLPRPGQWFQSFFFPRTKLKAEGHLKAYAIEHPEPRLYFALCSGSSSDPPVRMYTSNSVFEELEVAKEEYIQTNIRLHKEEKIMVPKVVDYFAKDLKLCPSGLTELLEHFLPSYQILRTQQSQRSKVWKKIAWSPHNFNFLFKLPNELVPS</sequence>
<accession>A0AAV3NQV2</accession>
<feature type="domain" description="Ternary complex factor MIP1 leucine-zipper" evidence="3">
    <location>
        <begin position="18"/>
        <end position="97"/>
    </location>
</feature>
<dbReference type="PANTHER" id="PTHR23054:SF20">
    <property type="entry name" value="DUF547 DOMAIN-CONTAINING PROTEIN"/>
    <property type="match status" value="1"/>
</dbReference>
<dbReference type="AlphaFoldDB" id="A0AAV3NQV2"/>
<gene>
    <name evidence="4" type="ORF">LIER_02404</name>
</gene>